<gene>
    <name evidence="2" type="ORF">HXK26_01975</name>
</gene>
<reference evidence="2" key="1">
    <citation type="submission" date="2020-04" db="EMBL/GenBank/DDBJ databases">
        <title>Deep metagenomics examines the oral microbiome during advanced dental caries in children, revealing novel taxa and co-occurrences with host molecules.</title>
        <authorList>
            <person name="Baker J.L."/>
            <person name="Morton J.T."/>
            <person name="Dinis M."/>
            <person name="Alvarez R."/>
            <person name="Tran N.C."/>
            <person name="Knight R."/>
            <person name="Edlund A."/>
        </authorList>
    </citation>
    <scope>NUCLEOTIDE SEQUENCE</scope>
    <source>
        <strain evidence="2">JCVI_38_bin.5</strain>
    </source>
</reference>
<comment type="caution">
    <text evidence="2">The sequence shown here is derived from an EMBL/GenBank/DDBJ whole genome shotgun (WGS) entry which is preliminary data.</text>
</comment>
<evidence type="ECO:0000313" key="3">
    <source>
        <dbReference type="Proteomes" id="UP000698335"/>
    </source>
</evidence>
<dbReference type="AlphaFoldDB" id="A0A930VVQ9"/>
<dbReference type="RefSeq" id="WP_273060304.1">
    <property type="nucleotide sequence ID" value="NZ_CAUPIQ010000001.1"/>
</dbReference>
<organism evidence="2 3">
    <name type="scientific">Lancefieldella rimae</name>
    <dbReference type="NCBI Taxonomy" id="1383"/>
    <lineage>
        <taxon>Bacteria</taxon>
        <taxon>Bacillati</taxon>
        <taxon>Actinomycetota</taxon>
        <taxon>Coriobacteriia</taxon>
        <taxon>Coriobacteriales</taxon>
        <taxon>Atopobiaceae</taxon>
        <taxon>Lancefieldella</taxon>
    </lineage>
</organism>
<keyword evidence="1" id="KW-0472">Membrane</keyword>
<keyword evidence="1" id="KW-0812">Transmembrane</keyword>
<dbReference type="EMBL" id="JABZGW010000050">
    <property type="protein sequence ID" value="MBF4807451.1"/>
    <property type="molecule type" value="Genomic_DNA"/>
</dbReference>
<keyword evidence="1" id="KW-1133">Transmembrane helix</keyword>
<evidence type="ECO:0000256" key="1">
    <source>
        <dbReference type="SAM" id="Phobius"/>
    </source>
</evidence>
<evidence type="ECO:0000313" key="2">
    <source>
        <dbReference type="EMBL" id="MBF4807451.1"/>
    </source>
</evidence>
<accession>A0A930VVQ9</accession>
<name>A0A930VVQ9_9ACTN</name>
<sequence length="46" mass="4884">MLNTSILASTYIPRAERALNRQLTAGLRSAIGIACGALILSILSIR</sequence>
<dbReference type="Proteomes" id="UP000698335">
    <property type="component" value="Unassembled WGS sequence"/>
</dbReference>
<protein>
    <submittedName>
        <fullName evidence="2">Uncharacterized protein</fullName>
    </submittedName>
</protein>
<feature type="transmembrane region" description="Helical" evidence="1">
    <location>
        <begin position="25"/>
        <end position="45"/>
    </location>
</feature>
<proteinExistence type="predicted"/>